<dbReference type="RefSeq" id="WP_054237314.1">
    <property type="nucleotide sequence ID" value="NZ_CP107955.1"/>
</dbReference>
<evidence type="ECO:0000259" key="10">
    <source>
        <dbReference type="Pfam" id="PF08281"/>
    </source>
</evidence>
<dbReference type="NCBIfam" id="NF006089">
    <property type="entry name" value="PRK08241.1"/>
    <property type="match status" value="1"/>
</dbReference>
<dbReference type="Gene3D" id="3.10.450.50">
    <property type="match status" value="1"/>
</dbReference>
<evidence type="ECO:0000313" key="13">
    <source>
        <dbReference type="Proteomes" id="UP001257627"/>
    </source>
</evidence>
<dbReference type="EMBL" id="JARAKF010000001">
    <property type="protein sequence ID" value="MDU8991168.1"/>
    <property type="molecule type" value="Genomic_DNA"/>
</dbReference>
<dbReference type="PANTHER" id="PTHR43133:SF65">
    <property type="entry name" value="ECF RNA POLYMERASE SIGMA FACTOR SIGG"/>
    <property type="match status" value="1"/>
</dbReference>
<feature type="domain" description="RNA polymerase sigma-70 region 2" evidence="9">
    <location>
        <begin position="24"/>
        <end position="91"/>
    </location>
</feature>
<dbReference type="InterPro" id="IPR013325">
    <property type="entry name" value="RNA_pol_sigma_r2"/>
</dbReference>
<comment type="similarity">
    <text evidence="1 7">Belongs to the sigma-70 factor family. ECF subfamily.</text>
</comment>
<evidence type="ECO:0000256" key="6">
    <source>
        <dbReference type="ARBA" id="ARBA00023163"/>
    </source>
</evidence>
<dbReference type="InterPro" id="IPR014284">
    <property type="entry name" value="RNA_pol_sigma-70_dom"/>
</dbReference>
<keyword evidence="4 7" id="KW-0731">Sigma factor</keyword>
<dbReference type="SUPFAM" id="SSF54427">
    <property type="entry name" value="NTF2-like"/>
    <property type="match status" value="1"/>
</dbReference>
<comment type="subunit">
    <text evidence="2">Interacts transiently with the RNA polymerase catalytic core formed by RpoA, RpoB, RpoC and RpoZ (2 alpha, 1 beta, 1 beta' and 1 omega subunit) to form the RNA polymerase holoenzyme that can initiate transcription.</text>
</comment>
<comment type="caution">
    <text evidence="12">The sequence shown here is derived from an EMBL/GenBank/DDBJ whole genome shotgun (WGS) entry which is preliminary data.</text>
</comment>
<keyword evidence="5 7" id="KW-0238">DNA-binding</keyword>
<evidence type="ECO:0000256" key="4">
    <source>
        <dbReference type="ARBA" id="ARBA00023082"/>
    </source>
</evidence>
<dbReference type="CDD" id="cd06171">
    <property type="entry name" value="Sigma70_r4"/>
    <property type="match status" value="1"/>
</dbReference>
<evidence type="ECO:0000259" key="11">
    <source>
        <dbReference type="Pfam" id="PF12680"/>
    </source>
</evidence>
<name>A0ABU3UB75_9ACTN</name>
<evidence type="ECO:0000256" key="1">
    <source>
        <dbReference type="ARBA" id="ARBA00010641"/>
    </source>
</evidence>
<dbReference type="PANTHER" id="PTHR43133">
    <property type="entry name" value="RNA POLYMERASE ECF-TYPE SIGMA FACTO"/>
    <property type="match status" value="1"/>
</dbReference>
<keyword evidence="13" id="KW-1185">Reference proteome</keyword>
<proteinExistence type="inferred from homology"/>
<dbReference type="NCBIfam" id="TIGR02960">
    <property type="entry name" value="SigX5"/>
    <property type="match status" value="1"/>
</dbReference>
<feature type="domain" description="SnoaL-like" evidence="11">
    <location>
        <begin position="222"/>
        <end position="292"/>
    </location>
</feature>
<dbReference type="InterPro" id="IPR039425">
    <property type="entry name" value="RNA_pol_sigma-70-like"/>
</dbReference>
<dbReference type="InterPro" id="IPR013249">
    <property type="entry name" value="RNA_pol_sigma70_r4_t2"/>
</dbReference>
<sequence>MGEAAADLISRARAGDGEAFRQLTEQYRRELHVHCYRMLGSFQDAEDVLQDTLLAAWQGFGGFEGRASLRTWLYRIATNRCLNARRSAGRRQAKEWDVPHVEPPEPTRLGEVVWLEPIPNALLEGVIDAPLDPEARYEQTESISLAFMTALQLLPPRQLAVLVLRDVLGFHAAEVADMLDASVESVKSALKRARASLHHRRPTTDDREPPPASDSPSEDAIVAKFVRAWESADLDALVALLTDDVFMSMPPMPFEYQGRDVVARFCASIFRADRRFDLIPTRANGQPAFGAYLRAPNGISHGTGLYVLTLTGDRICAMTRFENSVLPSFGLPRSLPHLPKLG</sequence>
<evidence type="ECO:0000256" key="3">
    <source>
        <dbReference type="ARBA" id="ARBA00023015"/>
    </source>
</evidence>
<reference evidence="12 13" key="1">
    <citation type="submission" date="2023-02" db="EMBL/GenBank/DDBJ databases">
        <authorList>
            <person name="Maleckis M."/>
        </authorList>
    </citation>
    <scope>NUCLEOTIDE SEQUENCE [LARGE SCALE GENOMIC DNA]</scope>
    <source>
        <strain evidence="12 13">P8-A2</strain>
    </source>
</reference>
<dbReference type="PROSITE" id="PS01063">
    <property type="entry name" value="SIGMA70_ECF"/>
    <property type="match status" value="1"/>
</dbReference>
<dbReference type="Gene3D" id="1.10.10.10">
    <property type="entry name" value="Winged helix-like DNA-binding domain superfamily/Winged helix DNA-binding domain"/>
    <property type="match status" value="1"/>
</dbReference>
<protein>
    <recommendedName>
        <fullName evidence="7">RNA polymerase sigma factor</fullName>
    </recommendedName>
</protein>
<organism evidence="12 13">
    <name type="scientific">Streptomyces mirabilis</name>
    <dbReference type="NCBI Taxonomy" id="68239"/>
    <lineage>
        <taxon>Bacteria</taxon>
        <taxon>Bacillati</taxon>
        <taxon>Actinomycetota</taxon>
        <taxon>Actinomycetes</taxon>
        <taxon>Kitasatosporales</taxon>
        <taxon>Streptomycetaceae</taxon>
        <taxon>Streptomyces</taxon>
    </lineage>
</organism>
<dbReference type="InterPro" id="IPR013324">
    <property type="entry name" value="RNA_pol_sigma_r3/r4-like"/>
</dbReference>
<dbReference type="InterPro" id="IPR036388">
    <property type="entry name" value="WH-like_DNA-bd_sf"/>
</dbReference>
<keyword evidence="6 7" id="KW-0804">Transcription</keyword>
<gene>
    <name evidence="12" type="ORF">PU648_01800</name>
</gene>
<accession>A0ABU3UB75</accession>
<dbReference type="Gene3D" id="1.10.1740.10">
    <property type="match status" value="1"/>
</dbReference>
<dbReference type="InterPro" id="IPR014305">
    <property type="entry name" value="RNA_pol_sigma-G_actinobac"/>
</dbReference>
<dbReference type="InterPro" id="IPR007627">
    <property type="entry name" value="RNA_pol_sigma70_r2"/>
</dbReference>
<dbReference type="InterPro" id="IPR032710">
    <property type="entry name" value="NTF2-like_dom_sf"/>
</dbReference>
<keyword evidence="3 7" id="KW-0805">Transcription regulation</keyword>
<dbReference type="InterPro" id="IPR000838">
    <property type="entry name" value="RNA_pol_sigma70_ECF_CS"/>
</dbReference>
<feature type="domain" description="RNA polymerase sigma factor 70 region 4 type 2" evidence="10">
    <location>
        <begin position="145"/>
        <end position="197"/>
    </location>
</feature>
<dbReference type="Pfam" id="PF12680">
    <property type="entry name" value="SnoaL_2"/>
    <property type="match status" value="1"/>
</dbReference>
<dbReference type="SUPFAM" id="SSF88946">
    <property type="entry name" value="Sigma2 domain of RNA polymerase sigma factors"/>
    <property type="match status" value="1"/>
</dbReference>
<evidence type="ECO:0000256" key="2">
    <source>
        <dbReference type="ARBA" id="ARBA00011344"/>
    </source>
</evidence>
<dbReference type="Pfam" id="PF08281">
    <property type="entry name" value="Sigma70_r4_2"/>
    <property type="match status" value="1"/>
</dbReference>
<evidence type="ECO:0000256" key="7">
    <source>
        <dbReference type="RuleBase" id="RU000716"/>
    </source>
</evidence>
<dbReference type="SUPFAM" id="SSF88659">
    <property type="entry name" value="Sigma3 and sigma4 domains of RNA polymerase sigma factors"/>
    <property type="match status" value="1"/>
</dbReference>
<evidence type="ECO:0000259" key="9">
    <source>
        <dbReference type="Pfam" id="PF04542"/>
    </source>
</evidence>
<dbReference type="NCBIfam" id="TIGR02937">
    <property type="entry name" value="sigma70-ECF"/>
    <property type="match status" value="1"/>
</dbReference>
<evidence type="ECO:0000256" key="8">
    <source>
        <dbReference type="SAM" id="MobiDB-lite"/>
    </source>
</evidence>
<dbReference type="InterPro" id="IPR037401">
    <property type="entry name" value="SnoaL-like"/>
</dbReference>
<evidence type="ECO:0000313" key="12">
    <source>
        <dbReference type="EMBL" id="MDU8991168.1"/>
    </source>
</evidence>
<dbReference type="Proteomes" id="UP001257627">
    <property type="component" value="Unassembled WGS sequence"/>
</dbReference>
<feature type="region of interest" description="Disordered" evidence="8">
    <location>
        <begin position="193"/>
        <end position="217"/>
    </location>
</feature>
<dbReference type="Pfam" id="PF04542">
    <property type="entry name" value="Sigma70_r2"/>
    <property type="match status" value="1"/>
</dbReference>
<evidence type="ECO:0000256" key="5">
    <source>
        <dbReference type="ARBA" id="ARBA00023125"/>
    </source>
</evidence>